<evidence type="ECO:0000313" key="1">
    <source>
        <dbReference type="EMBL" id="GBM13236.1"/>
    </source>
</evidence>
<reference evidence="1 2" key="1">
    <citation type="journal article" date="2019" name="Sci. Rep.">
        <title>Orb-weaving spider Araneus ventricosus genome elucidates the spidroin gene catalogue.</title>
        <authorList>
            <person name="Kono N."/>
            <person name="Nakamura H."/>
            <person name="Ohtoshi R."/>
            <person name="Moran D.A.P."/>
            <person name="Shinohara A."/>
            <person name="Yoshida Y."/>
            <person name="Fujiwara M."/>
            <person name="Mori M."/>
            <person name="Tomita M."/>
            <person name="Arakawa K."/>
        </authorList>
    </citation>
    <scope>NUCLEOTIDE SEQUENCE [LARGE SCALE GENOMIC DNA]</scope>
</reference>
<keyword evidence="2" id="KW-1185">Reference proteome</keyword>
<feature type="non-terminal residue" evidence="1">
    <location>
        <position position="40"/>
    </location>
</feature>
<comment type="caution">
    <text evidence="1">The sequence shown here is derived from an EMBL/GenBank/DDBJ whole genome shotgun (WGS) entry which is preliminary data.</text>
</comment>
<dbReference type="Proteomes" id="UP000499080">
    <property type="component" value="Unassembled WGS sequence"/>
</dbReference>
<sequence length="40" mass="4736">MRFRPVSSNRHFETLLARLLLTMRPAFKSLGARLQNHRNV</sequence>
<protein>
    <submittedName>
        <fullName evidence="1">Uncharacterized protein</fullName>
    </submittedName>
</protein>
<gene>
    <name evidence="1" type="ORF">AVEN_214941_1</name>
</gene>
<evidence type="ECO:0000313" key="2">
    <source>
        <dbReference type="Proteomes" id="UP000499080"/>
    </source>
</evidence>
<dbReference type="AlphaFoldDB" id="A0A4Y2DAW7"/>
<dbReference type="EMBL" id="BGPR01000324">
    <property type="protein sequence ID" value="GBM13236.1"/>
    <property type="molecule type" value="Genomic_DNA"/>
</dbReference>
<proteinExistence type="predicted"/>
<organism evidence="1 2">
    <name type="scientific">Araneus ventricosus</name>
    <name type="common">Orbweaver spider</name>
    <name type="synonym">Epeira ventricosa</name>
    <dbReference type="NCBI Taxonomy" id="182803"/>
    <lineage>
        <taxon>Eukaryota</taxon>
        <taxon>Metazoa</taxon>
        <taxon>Ecdysozoa</taxon>
        <taxon>Arthropoda</taxon>
        <taxon>Chelicerata</taxon>
        <taxon>Arachnida</taxon>
        <taxon>Araneae</taxon>
        <taxon>Araneomorphae</taxon>
        <taxon>Entelegynae</taxon>
        <taxon>Araneoidea</taxon>
        <taxon>Araneidae</taxon>
        <taxon>Araneus</taxon>
    </lineage>
</organism>
<name>A0A4Y2DAW7_ARAVE</name>
<accession>A0A4Y2DAW7</accession>